<keyword evidence="2" id="KW-0030">Aminoacyl-tRNA synthetase</keyword>
<protein>
    <submittedName>
        <fullName evidence="2">Isoleucyl-tRNA synthetase</fullName>
        <ecNumber evidence="2">6.1.1.5</ecNumber>
    </submittedName>
</protein>
<accession>A0A6J4PFS8</accession>
<evidence type="ECO:0000313" key="2">
    <source>
        <dbReference type="EMBL" id="CAA9414751.1"/>
    </source>
</evidence>
<proteinExistence type="predicted"/>
<dbReference type="AlphaFoldDB" id="A0A6J4PFS8"/>
<dbReference type="EMBL" id="CADCUS010000333">
    <property type="protein sequence ID" value="CAA9414751.1"/>
    <property type="molecule type" value="Genomic_DNA"/>
</dbReference>
<reference evidence="2" key="1">
    <citation type="submission" date="2020-02" db="EMBL/GenBank/DDBJ databases">
        <authorList>
            <person name="Meier V. D."/>
        </authorList>
    </citation>
    <scope>NUCLEOTIDE SEQUENCE</scope>
    <source>
        <strain evidence="2">AVDCRST_MAG66</strain>
    </source>
</reference>
<dbReference type="EC" id="6.1.1.5" evidence="2"/>
<dbReference type="GO" id="GO:0004822">
    <property type="term" value="F:isoleucine-tRNA ligase activity"/>
    <property type="evidence" value="ECO:0007669"/>
    <property type="project" value="UniProtKB-EC"/>
</dbReference>
<sequence>MTGYPIVPPHPSFPALEREVLDFWAADGTFAAGPCAAGGWSGASAGTPTACRRRPRPRSSSG</sequence>
<keyword evidence="2" id="KW-0436">Ligase</keyword>
<organism evidence="2">
    <name type="scientific">uncultured Pseudonocardia sp</name>
    <dbReference type="NCBI Taxonomy" id="211455"/>
    <lineage>
        <taxon>Bacteria</taxon>
        <taxon>Bacillati</taxon>
        <taxon>Actinomycetota</taxon>
        <taxon>Actinomycetes</taxon>
        <taxon>Pseudonocardiales</taxon>
        <taxon>Pseudonocardiaceae</taxon>
        <taxon>Pseudonocardia</taxon>
        <taxon>environmental samples</taxon>
    </lineage>
</organism>
<feature type="compositionally biased region" description="Basic residues" evidence="1">
    <location>
        <begin position="51"/>
        <end position="62"/>
    </location>
</feature>
<feature type="region of interest" description="Disordered" evidence="1">
    <location>
        <begin position="38"/>
        <end position="62"/>
    </location>
</feature>
<gene>
    <name evidence="2" type="ORF">AVDCRST_MAG66-2248</name>
</gene>
<name>A0A6J4PFS8_9PSEU</name>
<evidence type="ECO:0000256" key="1">
    <source>
        <dbReference type="SAM" id="MobiDB-lite"/>
    </source>
</evidence>
<feature type="compositionally biased region" description="Low complexity" evidence="1">
    <location>
        <begin position="38"/>
        <end position="50"/>
    </location>
</feature>